<dbReference type="Gene3D" id="3.30.370.10">
    <property type="entry name" value="Barstar-like"/>
    <property type="match status" value="1"/>
</dbReference>
<dbReference type="InterPro" id="IPR035905">
    <property type="entry name" value="Barstar-like_sf"/>
</dbReference>
<evidence type="ECO:0000256" key="1">
    <source>
        <dbReference type="ARBA" id="ARBA00006845"/>
    </source>
</evidence>
<comment type="caution">
    <text evidence="3">The sequence shown here is derived from an EMBL/GenBank/DDBJ whole genome shotgun (WGS) entry which is preliminary data.</text>
</comment>
<dbReference type="InterPro" id="IPR000468">
    <property type="entry name" value="Barstar"/>
</dbReference>
<organism evidence="3 4">
    <name type="scientific">Chitinophaga rhizophila</name>
    <dbReference type="NCBI Taxonomy" id="2866212"/>
    <lineage>
        <taxon>Bacteria</taxon>
        <taxon>Pseudomonadati</taxon>
        <taxon>Bacteroidota</taxon>
        <taxon>Chitinophagia</taxon>
        <taxon>Chitinophagales</taxon>
        <taxon>Chitinophagaceae</taxon>
        <taxon>Chitinophaga</taxon>
    </lineage>
</organism>
<keyword evidence="4" id="KW-1185">Reference proteome</keyword>
<evidence type="ECO:0000259" key="2">
    <source>
        <dbReference type="Pfam" id="PF01337"/>
    </source>
</evidence>
<comment type="similarity">
    <text evidence="1">Belongs to the barstar family.</text>
</comment>
<dbReference type="RefSeq" id="WP_220248252.1">
    <property type="nucleotide sequence ID" value="NZ_JAICCF010000001.1"/>
</dbReference>
<dbReference type="Pfam" id="PF01337">
    <property type="entry name" value="Barstar"/>
    <property type="match status" value="1"/>
</dbReference>
<name>A0ABS7G5X3_9BACT</name>
<evidence type="ECO:0000313" key="3">
    <source>
        <dbReference type="EMBL" id="MBW8683019.1"/>
    </source>
</evidence>
<proteinExistence type="inferred from homology"/>
<gene>
    <name evidence="3" type="ORF">K1Y79_01615</name>
</gene>
<reference evidence="3 4" key="1">
    <citation type="submission" date="2021-08" db="EMBL/GenBank/DDBJ databases">
        <title>The genome sequence of Chitinophaga sp. B61.</title>
        <authorList>
            <person name="Zhang X."/>
        </authorList>
    </citation>
    <scope>NUCLEOTIDE SEQUENCE [LARGE SCALE GENOMIC DNA]</scope>
    <source>
        <strain evidence="3 4">B61</strain>
    </source>
</reference>
<evidence type="ECO:0000313" key="4">
    <source>
        <dbReference type="Proteomes" id="UP000812961"/>
    </source>
</evidence>
<feature type="domain" description="Barstar (barnase inhibitor)" evidence="2">
    <location>
        <begin position="4"/>
        <end position="73"/>
    </location>
</feature>
<protein>
    <recommendedName>
        <fullName evidence="2">Barstar (barnase inhibitor) domain-containing protein</fullName>
    </recommendedName>
</protein>
<accession>A0ABS7G5X3</accession>
<dbReference type="SUPFAM" id="SSF52038">
    <property type="entry name" value="Barstar-related"/>
    <property type="match status" value="1"/>
</dbReference>
<dbReference type="Proteomes" id="UP000812961">
    <property type="component" value="Unassembled WGS sequence"/>
</dbReference>
<dbReference type="EMBL" id="JAICCF010000001">
    <property type="protein sequence ID" value="MBW8683019.1"/>
    <property type="molecule type" value="Genomic_DNA"/>
</dbReference>
<sequence length="130" mass="14889">MKKQLVINGDSINDIASFYQEINRVFMERENWQIGNSLDAFNDILYGGLGAIDGNEPVELVWLNMDKSRVALGYETTKQYYQEKLAPGSPYNQSFFTRKLEELEAGGGQTYFDILLEIIGEHKNITLTRK</sequence>